<feature type="domain" description="Arginyl tRNA synthetase N-terminal" evidence="14">
    <location>
        <begin position="10"/>
        <end position="99"/>
    </location>
</feature>
<dbReference type="CDD" id="cd00671">
    <property type="entry name" value="ArgRS_core"/>
    <property type="match status" value="1"/>
</dbReference>
<dbReference type="InterPro" id="IPR014729">
    <property type="entry name" value="Rossmann-like_a/b/a_fold"/>
</dbReference>
<dbReference type="PRINTS" id="PR01038">
    <property type="entry name" value="TRNASYNTHARG"/>
</dbReference>
<dbReference type="EC" id="6.1.1.19" evidence="11"/>
<keyword evidence="4 11" id="KW-0963">Cytoplasm</keyword>
<dbReference type="InterPro" id="IPR009080">
    <property type="entry name" value="tRNAsynth_Ia_anticodon-bd"/>
</dbReference>
<dbReference type="SMART" id="SM00836">
    <property type="entry name" value="DALR_1"/>
    <property type="match status" value="1"/>
</dbReference>
<dbReference type="AlphaFoldDB" id="A0A315Y1F9"/>
<dbReference type="InterPro" id="IPR001278">
    <property type="entry name" value="Arg-tRNA-ligase"/>
</dbReference>
<evidence type="ECO:0000313" key="16">
    <source>
        <dbReference type="Proteomes" id="UP000245720"/>
    </source>
</evidence>
<protein>
    <recommendedName>
        <fullName evidence="11">Arginine--tRNA ligase</fullName>
        <ecNumber evidence="11">6.1.1.19</ecNumber>
    </recommendedName>
    <alternativeName>
        <fullName evidence="11">Arginyl-tRNA synthetase</fullName>
        <shortName evidence="11">ArgRS</shortName>
    </alternativeName>
</protein>
<feature type="domain" description="DALR anticodon binding" evidence="13">
    <location>
        <begin position="470"/>
        <end position="589"/>
    </location>
</feature>
<evidence type="ECO:0000256" key="11">
    <source>
        <dbReference type="HAMAP-Rule" id="MF_00123"/>
    </source>
</evidence>
<dbReference type="FunFam" id="1.10.730.10:FF:000008">
    <property type="entry name" value="Arginine--tRNA ligase"/>
    <property type="match status" value="1"/>
</dbReference>
<evidence type="ECO:0000256" key="2">
    <source>
        <dbReference type="ARBA" id="ARBA00005594"/>
    </source>
</evidence>
<dbReference type="Gene3D" id="1.10.730.10">
    <property type="entry name" value="Isoleucyl-tRNA Synthetase, Domain 1"/>
    <property type="match status" value="1"/>
</dbReference>
<dbReference type="SUPFAM" id="SSF52374">
    <property type="entry name" value="Nucleotidylyl transferase"/>
    <property type="match status" value="1"/>
</dbReference>
<dbReference type="PROSITE" id="PS00178">
    <property type="entry name" value="AA_TRNA_LIGASE_I"/>
    <property type="match status" value="1"/>
</dbReference>
<dbReference type="Gene3D" id="3.30.1360.70">
    <property type="entry name" value="Arginyl tRNA synthetase N-terminal domain"/>
    <property type="match status" value="1"/>
</dbReference>
<evidence type="ECO:0000256" key="4">
    <source>
        <dbReference type="ARBA" id="ARBA00022490"/>
    </source>
</evidence>
<dbReference type="Pfam" id="PF00750">
    <property type="entry name" value="tRNA-synt_1d"/>
    <property type="match status" value="1"/>
</dbReference>
<dbReference type="Proteomes" id="UP000245720">
    <property type="component" value="Unassembled WGS sequence"/>
</dbReference>
<dbReference type="RefSeq" id="WP_109726741.1">
    <property type="nucleotide sequence ID" value="NZ_QGDI01000007.1"/>
</dbReference>
<reference evidence="15 16" key="1">
    <citation type="submission" date="2018-05" db="EMBL/GenBank/DDBJ databases">
        <title>The Hungate 1000. A catalogue of reference genomes from the rumen microbiome.</title>
        <authorList>
            <person name="Kelly W."/>
        </authorList>
    </citation>
    <scope>NUCLEOTIDE SEQUENCE [LARGE SCALE GENOMIC DNA]</scope>
    <source>
        <strain evidence="15 16">SAb67</strain>
    </source>
</reference>
<evidence type="ECO:0000256" key="9">
    <source>
        <dbReference type="ARBA" id="ARBA00023146"/>
    </source>
</evidence>
<dbReference type="OrthoDB" id="9805987at2"/>
<dbReference type="EMBL" id="QGDI01000007">
    <property type="protein sequence ID" value="PWJ12285.1"/>
    <property type="molecule type" value="Genomic_DNA"/>
</dbReference>
<dbReference type="PANTHER" id="PTHR11956">
    <property type="entry name" value="ARGINYL-TRNA SYNTHETASE"/>
    <property type="match status" value="1"/>
</dbReference>
<comment type="similarity">
    <text evidence="2 11 12">Belongs to the class-I aminoacyl-tRNA synthetase family.</text>
</comment>
<dbReference type="FunFam" id="3.40.50.620:FF:000062">
    <property type="entry name" value="Arginine--tRNA ligase"/>
    <property type="match status" value="1"/>
</dbReference>
<dbReference type="GO" id="GO:0005524">
    <property type="term" value="F:ATP binding"/>
    <property type="evidence" value="ECO:0007669"/>
    <property type="project" value="UniProtKB-UniRule"/>
</dbReference>
<dbReference type="InterPro" id="IPR036695">
    <property type="entry name" value="Arg-tRNA-synth_N_sf"/>
</dbReference>
<gene>
    <name evidence="11" type="primary">argS</name>
    <name evidence="15" type="ORF">IE37_01976</name>
</gene>
<dbReference type="SUPFAM" id="SSF55190">
    <property type="entry name" value="Arginyl-tRNA synthetase (ArgRS), N-terminal 'additional' domain"/>
    <property type="match status" value="1"/>
</dbReference>
<keyword evidence="7 11" id="KW-0067">ATP-binding</keyword>
<organism evidence="15 16">
    <name type="scientific">Ruminococcus flavefaciens</name>
    <dbReference type="NCBI Taxonomy" id="1265"/>
    <lineage>
        <taxon>Bacteria</taxon>
        <taxon>Bacillati</taxon>
        <taxon>Bacillota</taxon>
        <taxon>Clostridia</taxon>
        <taxon>Eubacteriales</taxon>
        <taxon>Oscillospiraceae</taxon>
        <taxon>Ruminococcus</taxon>
    </lineage>
</organism>
<dbReference type="GO" id="GO:0006420">
    <property type="term" value="P:arginyl-tRNA aminoacylation"/>
    <property type="evidence" value="ECO:0007669"/>
    <property type="project" value="UniProtKB-UniRule"/>
</dbReference>
<evidence type="ECO:0000259" key="13">
    <source>
        <dbReference type="SMART" id="SM00836"/>
    </source>
</evidence>
<evidence type="ECO:0000256" key="10">
    <source>
        <dbReference type="ARBA" id="ARBA00049339"/>
    </source>
</evidence>
<feature type="short sequence motif" description="'HIGH' region" evidence="11">
    <location>
        <begin position="136"/>
        <end position="146"/>
    </location>
</feature>
<dbReference type="InterPro" id="IPR001412">
    <property type="entry name" value="aa-tRNA-synth_I_CS"/>
</dbReference>
<proteinExistence type="inferred from homology"/>
<evidence type="ECO:0000256" key="7">
    <source>
        <dbReference type="ARBA" id="ARBA00022840"/>
    </source>
</evidence>
<evidence type="ECO:0000256" key="12">
    <source>
        <dbReference type="RuleBase" id="RU363038"/>
    </source>
</evidence>
<evidence type="ECO:0000256" key="8">
    <source>
        <dbReference type="ARBA" id="ARBA00022917"/>
    </source>
</evidence>
<comment type="subcellular location">
    <subcellularLocation>
        <location evidence="1 11">Cytoplasm</location>
    </subcellularLocation>
</comment>
<dbReference type="GO" id="GO:0005737">
    <property type="term" value="C:cytoplasm"/>
    <property type="evidence" value="ECO:0007669"/>
    <property type="project" value="UniProtKB-SubCell"/>
</dbReference>
<dbReference type="InterPro" id="IPR035684">
    <property type="entry name" value="ArgRS_core"/>
</dbReference>
<accession>A0A315Y1F9</accession>
<keyword evidence="6 11" id="KW-0547">Nucleotide-binding</keyword>
<dbReference type="NCBIfam" id="TIGR00456">
    <property type="entry name" value="argS"/>
    <property type="match status" value="1"/>
</dbReference>
<keyword evidence="9 11" id="KW-0030">Aminoacyl-tRNA synthetase</keyword>
<dbReference type="SUPFAM" id="SSF47323">
    <property type="entry name" value="Anticodon-binding domain of a subclass of class I aminoacyl-tRNA synthetases"/>
    <property type="match status" value="1"/>
</dbReference>
<dbReference type="Pfam" id="PF03485">
    <property type="entry name" value="Arg_tRNA_synt_N"/>
    <property type="match status" value="1"/>
</dbReference>
<dbReference type="SMART" id="SM01016">
    <property type="entry name" value="Arg_tRNA_synt_N"/>
    <property type="match status" value="1"/>
</dbReference>
<dbReference type="Gene3D" id="3.40.50.620">
    <property type="entry name" value="HUPs"/>
    <property type="match status" value="1"/>
</dbReference>
<evidence type="ECO:0000256" key="1">
    <source>
        <dbReference type="ARBA" id="ARBA00004496"/>
    </source>
</evidence>
<comment type="caution">
    <text evidence="15">The sequence shown here is derived from an EMBL/GenBank/DDBJ whole genome shotgun (WGS) entry which is preliminary data.</text>
</comment>
<evidence type="ECO:0000256" key="6">
    <source>
        <dbReference type="ARBA" id="ARBA00022741"/>
    </source>
</evidence>
<evidence type="ECO:0000256" key="5">
    <source>
        <dbReference type="ARBA" id="ARBA00022598"/>
    </source>
</evidence>
<dbReference type="PANTHER" id="PTHR11956:SF5">
    <property type="entry name" value="ARGININE--TRNA LIGASE, CYTOPLASMIC"/>
    <property type="match status" value="1"/>
</dbReference>
<comment type="catalytic activity">
    <reaction evidence="10 11">
        <text>tRNA(Arg) + L-arginine + ATP = L-arginyl-tRNA(Arg) + AMP + diphosphate</text>
        <dbReference type="Rhea" id="RHEA:20301"/>
        <dbReference type="Rhea" id="RHEA-COMP:9658"/>
        <dbReference type="Rhea" id="RHEA-COMP:9673"/>
        <dbReference type="ChEBI" id="CHEBI:30616"/>
        <dbReference type="ChEBI" id="CHEBI:32682"/>
        <dbReference type="ChEBI" id="CHEBI:33019"/>
        <dbReference type="ChEBI" id="CHEBI:78442"/>
        <dbReference type="ChEBI" id="CHEBI:78513"/>
        <dbReference type="ChEBI" id="CHEBI:456215"/>
        <dbReference type="EC" id="6.1.1.19"/>
    </reaction>
</comment>
<sequence length="589" mass="66835">MSDLINSASLRLREVIMEALGALVAEEKIPAEPLPPFNIEIPADKSHGDFAANTAMVCAKTLRMPPRKIAELICEKLSLEGTIFERAEVAGPGFLNFFLSRKWFSDVVRNVLDEGENYGKTDLGKGKRVLVEFVSANPTGPMHIGNARGGAIGDCLASVLQWAGYHAEREFYVNDAGNQIEKFGKSLSLRYMQLCSEKGQQLIYEYRDDTEKLCSEIYAKSGEGEDFEMPEDVYLGTDIIEHAANYYHDHIFELQELSEEERRKALVDYALPINIAGLERDLKKYRIVYDNWFRESTVHEKNETKKVVDKLMEAGKAYEQDGAIWFRATEYGLDKDFVLRRSNGLYTYIVPDIAYHYDKLVTRNFDKAINVLGADHHGYVPRLKAALTALGVDANKLDVVLMQMVMLVRNGEVVKLSKRSGKAITLVTLLDEIPIDAARFFFNLREANSQFEFDLDLAIEKSSQNPVYYVQYAHARICSLLRNLSEEGVAIPETADLDLLDNPREIELIRHLASLPREIDMAAKSYDPSKITKYSIDLATLFHRFYDACSVKNAENEQLRDARILLCVAVRQTLRNALEILNIDRPEKM</sequence>
<comment type="subunit">
    <text evidence="3 11">Monomer.</text>
</comment>
<dbReference type="InterPro" id="IPR008909">
    <property type="entry name" value="DALR_anticod-bd"/>
</dbReference>
<name>A0A315Y1F9_RUMFL</name>
<evidence type="ECO:0000259" key="14">
    <source>
        <dbReference type="SMART" id="SM01016"/>
    </source>
</evidence>
<dbReference type="Pfam" id="PF05746">
    <property type="entry name" value="DALR_1"/>
    <property type="match status" value="1"/>
</dbReference>
<dbReference type="STRING" id="1265.SAMN02910280_1030"/>
<dbReference type="GO" id="GO:0004814">
    <property type="term" value="F:arginine-tRNA ligase activity"/>
    <property type="evidence" value="ECO:0007669"/>
    <property type="project" value="UniProtKB-UniRule"/>
</dbReference>
<keyword evidence="5 11" id="KW-0436">Ligase</keyword>
<dbReference type="InterPro" id="IPR005148">
    <property type="entry name" value="Arg-tRNA-synth_N"/>
</dbReference>
<evidence type="ECO:0000256" key="3">
    <source>
        <dbReference type="ARBA" id="ARBA00011245"/>
    </source>
</evidence>
<dbReference type="HAMAP" id="MF_00123">
    <property type="entry name" value="Arg_tRNA_synth"/>
    <property type="match status" value="1"/>
</dbReference>
<evidence type="ECO:0000313" key="15">
    <source>
        <dbReference type="EMBL" id="PWJ12285.1"/>
    </source>
</evidence>
<keyword evidence="8 11" id="KW-0648">Protein biosynthesis</keyword>